<feature type="binding site" evidence="10">
    <location>
        <position position="125"/>
    </location>
    <ligand>
        <name>UDP-N-acetyl-alpha-D-glucosamine</name>
        <dbReference type="ChEBI" id="CHEBI:57705"/>
    </ligand>
</feature>
<comment type="function">
    <text evidence="10">Cell wall formation. Catalyzes the transfer of a GlcNAc subunit on undecaprenyl-pyrophosphoryl-MurNAc-pentapeptide (lipid intermediate I) to form undecaprenyl-pyrophosphoryl-MurNAc-(pentapeptide)GlcNAc (lipid intermediate II).</text>
</comment>
<organism evidence="13 14">
    <name type="scientific">Butyricimonas hominis</name>
    <dbReference type="NCBI Taxonomy" id="2763032"/>
    <lineage>
        <taxon>Bacteria</taxon>
        <taxon>Pseudomonadati</taxon>
        <taxon>Bacteroidota</taxon>
        <taxon>Bacteroidia</taxon>
        <taxon>Bacteroidales</taxon>
        <taxon>Odoribacteraceae</taxon>
        <taxon>Butyricimonas</taxon>
    </lineage>
</organism>
<feature type="binding site" evidence="10">
    <location>
        <position position="198"/>
    </location>
    <ligand>
        <name>UDP-N-acetyl-alpha-D-glucosamine</name>
        <dbReference type="ChEBI" id="CHEBI:57705"/>
    </ligand>
</feature>
<evidence type="ECO:0000256" key="9">
    <source>
        <dbReference type="ARBA" id="ARBA00023316"/>
    </source>
</evidence>
<dbReference type="Pfam" id="PF04101">
    <property type="entry name" value="Glyco_tran_28_C"/>
    <property type="match status" value="1"/>
</dbReference>
<dbReference type="InterPro" id="IPR007235">
    <property type="entry name" value="Glyco_trans_28_C"/>
</dbReference>
<comment type="catalytic activity">
    <reaction evidence="10">
        <text>di-trans,octa-cis-undecaprenyl diphospho-N-acetyl-alpha-D-muramoyl-L-alanyl-D-glutamyl-meso-2,6-diaminopimeloyl-D-alanyl-D-alanine + UDP-N-acetyl-alpha-D-glucosamine = di-trans,octa-cis-undecaprenyl diphospho-[N-acetyl-alpha-D-glucosaminyl-(1-&gt;4)]-N-acetyl-alpha-D-muramoyl-L-alanyl-D-glutamyl-meso-2,6-diaminopimeloyl-D-alanyl-D-alanine + UDP + H(+)</text>
        <dbReference type="Rhea" id="RHEA:31227"/>
        <dbReference type="ChEBI" id="CHEBI:15378"/>
        <dbReference type="ChEBI" id="CHEBI:57705"/>
        <dbReference type="ChEBI" id="CHEBI:58223"/>
        <dbReference type="ChEBI" id="CHEBI:61387"/>
        <dbReference type="ChEBI" id="CHEBI:61388"/>
        <dbReference type="EC" id="2.4.1.227"/>
    </reaction>
</comment>
<dbReference type="PANTHER" id="PTHR21015:SF22">
    <property type="entry name" value="GLYCOSYLTRANSFERASE"/>
    <property type="match status" value="1"/>
</dbReference>
<keyword evidence="5 10" id="KW-0133">Cell shape</keyword>
<dbReference type="NCBIfam" id="TIGR01133">
    <property type="entry name" value="murG"/>
    <property type="match status" value="1"/>
</dbReference>
<dbReference type="HAMAP" id="MF_00033">
    <property type="entry name" value="MurG"/>
    <property type="match status" value="1"/>
</dbReference>
<dbReference type="Gene3D" id="3.40.50.2000">
    <property type="entry name" value="Glycogen Phosphorylase B"/>
    <property type="match status" value="2"/>
</dbReference>
<dbReference type="EMBL" id="JACOOH010000005">
    <property type="protein sequence ID" value="MBC5622094.1"/>
    <property type="molecule type" value="Genomic_DNA"/>
</dbReference>
<proteinExistence type="inferred from homology"/>
<gene>
    <name evidence="10 13" type="primary">murG</name>
    <name evidence="13" type="ORF">H8S64_13375</name>
</gene>
<evidence type="ECO:0000256" key="5">
    <source>
        <dbReference type="ARBA" id="ARBA00022960"/>
    </source>
</evidence>
<accession>A0ABR7D2H4</accession>
<keyword evidence="2 10" id="KW-0132">Cell division</keyword>
<evidence type="ECO:0000313" key="13">
    <source>
        <dbReference type="EMBL" id="MBC5622094.1"/>
    </source>
</evidence>
<evidence type="ECO:0000256" key="7">
    <source>
        <dbReference type="ARBA" id="ARBA00023136"/>
    </source>
</evidence>
<dbReference type="CDD" id="cd03785">
    <property type="entry name" value="GT28_MurG"/>
    <property type="match status" value="1"/>
</dbReference>
<reference evidence="13 14" key="1">
    <citation type="submission" date="2020-08" db="EMBL/GenBank/DDBJ databases">
        <title>Genome public.</title>
        <authorList>
            <person name="Liu C."/>
            <person name="Sun Q."/>
        </authorList>
    </citation>
    <scope>NUCLEOTIDE SEQUENCE [LARGE SCALE GENOMIC DNA]</scope>
    <source>
        <strain evidence="13 14">NSJ-56</strain>
    </source>
</reference>
<comment type="caution">
    <text evidence="10">Lacks conserved residue(s) required for the propagation of feature annotation.</text>
</comment>
<evidence type="ECO:0000256" key="3">
    <source>
        <dbReference type="ARBA" id="ARBA00022676"/>
    </source>
</evidence>
<keyword evidence="6 10" id="KW-0573">Peptidoglycan synthesis</keyword>
<comment type="caution">
    <text evidence="13">The sequence shown here is derived from an EMBL/GenBank/DDBJ whole genome shotgun (WGS) entry which is preliminary data.</text>
</comment>
<sequence length="371" mass="40655">MKKVIISGGGTGGHIFPALSIANALKRLDKDIDILFVGAEGKMEMEKVPEAGYRIVGLPVRGLKRKLTLNNLKVAWNLWRSLRKAKRIVKEFKPDVVVGVGGYASGPIGRVAANAGVSLVLQEQNSYAGVTNKLLAKKAEKICVAYEGMERFFPKEKIIFTGNPVRKDLLNALGEREEGIVFYGLNPKKKTVLVTGGSLGAGSINKAMVRWLERIAGWEDVQVIWQCGSYYHKQLEAGLKERLPENVKFMPFLKRMDLAYACADLVVARAGAGTISELCLLGKAVVLVPSPNVAEDHQTKNAMALVHKQAAVMVKDNEVVERLGDVMEDLLKNDTERKVLSDHILALAMKDSDEIIANEILKIINSGQAKI</sequence>
<evidence type="ECO:0000256" key="4">
    <source>
        <dbReference type="ARBA" id="ARBA00022679"/>
    </source>
</evidence>
<dbReference type="RefSeq" id="WP_186976554.1">
    <property type="nucleotide sequence ID" value="NZ_JACOOH010000005.1"/>
</dbReference>
<keyword evidence="14" id="KW-1185">Reference proteome</keyword>
<keyword evidence="9 10" id="KW-0961">Cell wall biogenesis/degradation</keyword>
<dbReference type="EC" id="2.4.1.227" evidence="10"/>
<feature type="binding site" evidence="10">
    <location>
        <begin position="11"/>
        <end position="13"/>
    </location>
    <ligand>
        <name>UDP-N-acetyl-alpha-D-glucosamine</name>
        <dbReference type="ChEBI" id="CHEBI:57705"/>
    </ligand>
</feature>
<evidence type="ECO:0000256" key="2">
    <source>
        <dbReference type="ARBA" id="ARBA00022618"/>
    </source>
</evidence>
<keyword evidence="7 10" id="KW-0472">Membrane</keyword>
<evidence type="ECO:0000256" key="10">
    <source>
        <dbReference type="HAMAP-Rule" id="MF_00033"/>
    </source>
</evidence>
<keyword evidence="8 10" id="KW-0131">Cell cycle</keyword>
<name>A0ABR7D2H4_9BACT</name>
<keyword evidence="4 10" id="KW-0808">Transferase</keyword>
<dbReference type="GO" id="GO:0016757">
    <property type="term" value="F:glycosyltransferase activity"/>
    <property type="evidence" value="ECO:0007669"/>
    <property type="project" value="UniProtKB-KW"/>
</dbReference>
<evidence type="ECO:0000259" key="11">
    <source>
        <dbReference type="Pfam" id="PF03033"/>
    </source>
</evidence>
<comment type="pathway">
    <text evidence="10">Cell wall biogenesis; peptidoglycan biosynthesis.</text>
</comment>
<comment type="similarity">
    <text evidence="10">Belongs to the glycosyltransferase 28 family. MurG subfamily.</text>
</comment>
<dbReference type="InterPro" id="IPR004276">
    <property type="entry name" value="GlycoTrans_28_N"/>
</dbReference>
<dbReference type="SUPFAM" id="SSF53756">
    <property type="entry name" value="UDP-Glycosyltransferase/glycogen phosphorylase"/>
    <property type="match status" value="1"/>
</dbReference>
<dbReference type="PANTHER" id="PTHR21015">
    <property type="entry name" value="UDP-N-ACETYLGLUCOSAMINE--N-ACETYLMURAMYL-(PENTAPEPTIDE) PYROPHOSPHORYL-UNDECAPRENOL N-ACETYLGLUCOSAMINE TRANSFERASE 1"/>
    <property type="match status" value="1"/>
</dbReference>
<keyword evidence="3 10" id="KW-0328">Glycosyltransferase</keyword>
<dbReference type="Proteomes" id="UP000646484">
    <property type="component" value="Unassembled WGS sequence"/>
</dbReference>
<protein>
    <recommendedName>
        <fullName evidence="10">UDP-N-acetylglucosamine--N-acetylmuramyl-(pentapeptide) pyrophosphoryl-undecaprenol N-acetylglucosamine transferase</fullName>
        <ecNumber evidence="10">2.4.1.227</ecNumber>
    </recommendedName>
    <alternativeName>
        <fullName evidence="10">Undecaprenyl-PP-MurNAc-pentapeptide-UDPGlcNAc GlcNAc transferase</fullName>
    </alternativeName>
</protein>
<feature type="binding site" evidence="10">
    <location>
        <position position="298"/>
    </location>
    <ligand>
        <name>UDP-N-acetyl-alpha-D-glucosamine</name>
        <dbReference type="ChEBI" id="CHEBI:57705"/>
    </ligand>
</feature>
<comment type="subcellular location">
    <subcellularLocation>
        <location evidence="10">Cell membrane</location>
        <topology evidence="10">Peripheral membrane protein</topology>
        <orientation evidence="10">Cytoplasmic side</orientation>
    </subcellularLocation>
</comment>
<dbReference type="Pfam" id="PF03033">
    <property type="entry name" value="Glyco_transf_28"/>
    <property type="match status" value="1"/>
</dbReference>
<feature type="domain" description="Glycosyl transferase family 28 C-terminal" evidence="12">
    <location>
        <begin position="191"/>
        <end position="338"/>
    </location>
</feature>
<evidence type="ECO:0000313" key="14">
    <source>
        <dbReference type="Proteomes" id="UP000646484"/>
    </source>
</evidence>
<evidence type="ECO:0000256" key="8">
    <source>
        <dbReference type="ARBA" id="ARBA00023306"/>
    </source>
</evidence>
<feature type="binding site" evidence="10">
    <location>
        <position position="166"/>
    </location>
    <ligand>
        <name>UDP-N-acetyl-alpha-D-glucosamine</name>
        <dbReference type="ChEBI" id="CHEBI:57705"/>
    </ligand>
</feature>
<dbReference type="InterPro" id="IPR006009">
    <property type="entry name" value="GlcNAc_MurG"/>
</dbReference>
<evidence type="ECO:0000256" key="1">
    <source>
        <dbReference type="ARBA" id="ARBA00022475"/>
    </source>
</evidence>
<keyword evidence="1 10" id="KW-1003">Cell membrane</keyword>
<feature type="domain" description="Glycosyltransferase family 28 N-terminal" evidence="11">
    <location>
        <begin position="4"/>
        <end position="143"/>
    </location>
</feature>
<evidence type="ECO:0000256" key="6">
    <source>
        <dbReference type="ARBA" id="ARBA00022984"/>
    </source>
</evidence>
<evidence type="ECO:0000259" key="12">
    <source>
        <dbReference type="Pfam" id="PF04101"/>
    </source>
</evidence>